<proteinExistence type="predicted"/>
<evidence type="ECO:0000313" key="2">
    <source>
        <dbReference type="EMBL" id="PNT42089.1"/>
    </source>
</evidence>
<accession>A0A2K2AX32</accession>
<dbReference type="AlphaFoldDB" id="A0A2K2AX32"/>
<keyword evidence="1" id="KW-0732">Signal</keyword>
<dbReference type="Proteomes" id="UP000006729">
    <property type="component" value="Chromosome 4"/>
</dbReference>
<dbReference type="InParanoid" id="A0A2K2AX32"/>
<dbReference type="EMBL" id="CM009293">
    <property type="protein sequence ID" value="PNT42089.1"/>
    <property type="molecule type" value="Genomic_DNA"/>
</dbReference>
<evidence type="ECO:0000313" key="3">
    <source>
        <dbReference type="Proteomes" id="UP000006729"/>
    </source>
</evidence>
<gene>
    <name evidence="2" type="ORF">POPTR_004G195000</name>
</gene>
<name>A0A2K2AX32_POPTR</name>
<feature type="signal peptide" evidence="1">
    <location>
        <begin position="1"/>
        <end position="21"/>
    </location>
</feature>
<sequence>MAGILNPSGLFCLASFWIMTADYFSSVPYPLVCRRFFLKFFVSFISEEMVEGNSTHSFFTLFF</sequence>
<organism evidence="2 3">
    <name type="scientific">Populus trichocarpa</name>
    <name type="common">Western balsam poplar</name>
    <name type="synonym">Populus balsamifera subsp. trichocarpa</name>
    <dbReference type="NCBI Taxonomy" id="3694"/>
    <lineage>
        <taxon>Eukaryota</taxon>
        <taxon>Viridiplantae</taxon>
        <taxon>Streptophyta</taxon>
        <taxon>Embryophyta</taxon>
        <taxon>Tracheophyta</taxon>
        <taxon>Spermatophyta</taxon>
        <taxon>Magnoliopsida</taxon>
        <taxon>eudicotyledons</taxon>
        <taxon>Gunneridae</taxon>
        <taxon>Pentapetalae</taxon>
        <taxon>rosids</taxon>
        <taxon>fabids</taxon>
        <taxon>Malpighiales</taxon>
        <taxon>Salicaceae</taxon>
        <taxon>Saliceae</taxon>
        <taxon>Populus</taxon>
    </lineage>
</organism>
<evidence type="ECO:0000256" key="1">
    <source>
        <dbReference type="SAM" id="SignalP"/>
    </source>
</evidence>
<reference evidence="2 3" key="1">
    <citation type="journal article" date="2006" name="Science">
        <title>The genome of black cottonwood, Populus trichocarpa (Torr. &amp; Gray).</title>
        <authorList>
            <person name="Tuskan G.A."/>
            <person name="Difazio S."/>
            <person name="Jansson S."/>
            <person name="Bohlmann J."/>
            <person name="Grigoriev I."/>
            <person name="Hellsten U."/>
            <person name="Putnam N."/>
            <person name="Ralph S."/>
            <person name="Rombauts S."/>
            <person name="Salamov A."/>
            <person name="Schein J."/>
            <person name="Sterck L."/>
            <person name="Aerts A."/>
            <person name="Bhalerao R.R."/>
            <person name="Bhalerao R.P."/>
            <person name="Blaudez D."/>
            <person name="Boerjan W."/>
            <person name="Brun A."/>
            <person name="Brunner A."/>
            <person name="Busov V."/>
            <person name="Campbell M."/>
            <person name="Carlson J."/>
            <person name="Chalot M."/>
            <person name="Chapman J."/>
            <person name="Chen G.L."/>
            <person name="Cooper D."/>
            <person name="Coutinho P.M."/>
            <person name="Couturier J."/>
            <person name="Covert S."/>
            <person name="Cronk Q."/>
            <person name="Cunningham R."/>
            <person name="Davis J."/>
            <person name="Degroeve S."/>
            <person name="Dejardin A."/>
            <person name="Depamphilis C."/>
            <person name="Detter J."/>
            <person name="Dirks B."/>
            <person name="Dubchak I."/>
            <person name="Duplessis S."/>
            <person name="Ehlting J."/>
            <person name="Ellis B."/>
            <person name="Gendler K."/>
            <person name="Goodstein D."/>
            <person name="Gribskov M."/>
            <person name="Grimwood J."/>
            <person name="Groover A."/>
            <person name="Gunter L."/>
            <person name="Hamberger B."/>
            <person name="Heinze B."/>
            <person name="Helariutta Y."/>
            <person name="Henrissat B."/>
            <person name="Holligan D."/>
            <person name="Holt R."/>
            <person name="Huang W."/>
            <person name="Islam-Faridi N."/>
            <person name="Jones S."/>
            <person name="Jones-Rhoades M."/>
            <person name="Jorgensen R."/>
            <person name="Joshi C."/>
            <person name="Kangasjarvi J."/>
            <person name="Karlsson J."/>
            <person name="Kelleher C."/>
            <person name="Kirkpatrick R."/>
            <person name="Kirst M."/>
            <person name="Kohler A."/>
            <person name="Kalluri U."/>
            <person name="Larimer F."/>
            <person name="Leebens-Mack J."/>
            <person name="Leple J.C."/>
            <person name="Locascio P."/>
            <person name="Lou Y."/>
            <person name="Lucas S."/>
            <person name="Martin F."/>
            <person name="Montanini B."/>
            <person name="Napoli C."/>
            <person name="Nelson D.R."/>
            <person name="Nelson C."/>
            <person name="Nieminen K."/>
            <person name="Nilsson O."/>
            <person name="Pereda V."/>
            <person name="Peter G."/>
            <person name="Philippe R."/>
            <person name="Pilate G."/>
            <person name="Poliakov A."/>
            <person name="Razumovskaya J."/>
            <person name="Richardson P."/>
            <person name="Rinaldi C."/>
            <person name="Ritland K."/>
            <person name="Rouze P."/>
            <person name="Ryaboy D."/>
            <person name="Schmutz J."/>
            <person name="Schrader J."/>
            <person name="Segerman B."/>
            <person name="Shin H."/>
            <person name="Siddiqui A."/>
            <person name="Sterky F."/>
            <person name="Terry A."/>
            <person name="Tsai C.J."/>
            <person name="Uberbacher E."/>
            <person name="Unneberg P."/>
            <person name="Vahala J."/>
            <person name="Wall K."/>
            <person name="Wessler S."/>
            <person name="Yang G."/>
            <person name="Yin T."/>
            <person name="Douglas C."/>
            <person name="Marra M."/>
            <person name="Sandberg G."/>
            <person name="Van de Peer Y."/>
            <person name="Rokhsar D."/>
        </authorList>
    </citation>
    <scope>NUCLEOTIDE SEQUENCE [LARGE SCALE GENOMIC DNA]</scope>
    <source>
        <strain evidence="3">cv. Nisqually</strain>
    </source>
</reference>
<keyword evidence="3" id="KW-1185">Reference proteome</keyword>
<protein>
    <submittedName>
        <fullName evidence="2">Uncharacterized protein</fullName>
    </submittedName>
</protein>
<feature type="chain" id="PRO_5014464161" evidence="1">
    <location>
        <begin position="22"/>
        <end position="63"/>
    </location>
</feature>